<name>A0ABQ9IJK3_9NEOP</name>
<organism evidence="2 3">
    <name type="scientific">Dryococelus australis</name>
    <dbReference type="NCBI Taxonomy" id="614101"/>
    <lineage>
        <taxon>Eukaryota</taxon>
        <taxon>Metazoa</taxon>
        <taxon>Ecdysozoa</taxon>
        <taxon>Arthropoda</taxon>
        <taxon>Hexapoda</taxon>
        <taxon>Insecta</taxon>
        <taxon>Pterygota</taxon>
        <taxon>Neoptera</taxon>
        <taxon>Polyneoptera</taxon>
        <taxon>Phasmatodea</taxon>
        <taxon>Verophasmatodea</taxon>
        <taxon>Anareolatae</taxon>
        <taxon>Phasmatidae</taxon>
        <taxon>Eurycanthinae</taxon>
        <taxon>Dryococelus</taxon>
    </lineage>
</organism>
<sequence>MVSFKAKNYLALNQKLIAEIFTVWKTVDYTNFVLILTGDGDSSVHRKLLETMPYGPNLMVEKVECKNHVLRNNYCHKLTDLPKNTKFPVTSRNFLKQQIPRFRTAVDKAI</sequence>
<proteinExistence type="predicted"/>
<reference evidence="2 3" key="1">
    <citation type="submission" date="2023-02" db="EMBL/GenBank/DDBJ databases">
        <title>LHISI_Scaffold_Assembly.</title>
        <authorList>
            <person name="Stuart O.P."/>
            <person name="Cleave R."/>
            <person name="Magrath M.J.L."/>
            <person name="Mikheyev A.S."/>
        </authorList>
    </citation>
    <scope>NUCLEOTIDE SEQUENCE [LARGE SCALE GENOMIC DNA]</scope>
    <source>
        <strain evidence="2">Daus_M_001</strain>
        <tissue evidence="2">Leg muscle</tissue>
    </source>
</reference>
<keyword evidence="3" id="KW-1185">Reference proteome</keyword>
<feature type="domain" description="Mutator-like transposase" evidence="1">
    <location>
        <begin position="33"/>
        <end position="108"/>
    </location>
</feature>
<dbReference type="InterPro" id="IPR049012">
    <property type="entry name" value="Mutator_transp_dom"/>
</dbReference>
<evidence type="ECO:0000313" key="2">
    <source>
        <dbReference type="EMBL" id="KAJ8896394.1"/>
    </source>
</evidence>
<dbReference type="EMBL" id="JARBHB010000001">
    <property type="protein sequence ID" value="KAJ8896394.1"/>
    <property type="molecule type" value="Genomic_DNA"/>
</dbReference>
<evidence type="ECO:0000313" key="3">
    <source>
        <dbReference type="Proteomes" id="UP001159363"/>
    </source>
</evidence>
<protein>
    <recommendedName>
        <fullName evidence="1">Mutator-like transposase domain-containing protein</fullName>
    </recommendedName>
</protein>
<dbReference type="Proteomes" id="UP001159363">
    <property type="component" value="Chromosome 1"/>
</dbReference>
<comment type="caution">
    <text evidence="2">The sequence shown here is derived from an EMBL/GenBank/DDBJ whole genome shotgun (WGS) entry which is preliminary data.</text>
</comment>
<evidence type="ECO:0000259" key="1">
    <source>
        <dbReference type="Pfam" id="PF20700"/>
    </source>
</evidence>
<dbReference type="Pfam" id="PF20700">
    <property type="entry name" value="Mutator"/>
    <property type="match status" value="1"/>
</dbReference>
<gene>
    <name evidence="2" type="ORF">PR048_001738</name>
</gene>
<accession>A0ABQ9IJK3</accession>